<proteinExistence type="predicted"/>
<reference evidence="2 3" key="1">
    <citation type="journal article" date="2020" name="Cell">
        <title>Large-Scale Comparative Analyses of Tick Genomes Elucidate Their Genetic Diversity and Vector Capacities.</title>
        <authorList>
            <consortium name="Tick Genome and Microbiome Consortium (TIGMIC)"/>
            <person name="Jia N."/>
            <person name="Wang J."/>
            <person name="Shi W."/>
            <person name="Du L."/>
            <person name="Sun Y."/>
            <person name="Zhan W."/>
            <person name="Jiang J.F."/>
            <person name="Wang Q."/>
            <person name="Zhang B."/>
            <person name="Ji P."/>
            <person name="Bell-Sakyi L."/>
            <person name="Cui X.M."/>
            <person name="Yuan T.T."/>
            <person name="Jiang B.G."/>
            <person name="Yang W.F."/>
            <person name="Lam T.T."/>
            <person name="Chang Q.C."/>
            <person name="Ding S.J."/>
            <person name="Wang X.J."/>
            <person name="Zhu J.G."/>
            <person name="Ruan X.D."/>
            <person name="Zhao L."/>
            <person name="Wei J.T."/>
            <person name="Ye R.Z."/>
            <person name="Que T.C."/>
            <person name="Du C.H."/>
            <person name="Zhou Y.H."/>
            <person name="Cheng J.X."/>
            <person name="Dai P.F."/>
            <person name="Guo W.B."/>
            <person name="Han X.H."/>
            <person name="Huang E.J."/>
            <person name="Li L.F."/>
            <person name="Wei W."/>
            <person name="Gao Y.C."/>
            <person name="Liu J.Z."/>
            <person name="Shao H.Z."/>
            <person name="Wang X."/>
            <person name="Wang C.C."/>
            <person name="Yang T.C."/>
            <person name="Huo Q.B."/>
            <person name="Li W."/>
            <person name="Chen H.Y."/>
            <person name="Chen S.E."/>
            <person name="Zhou L.G."/>
            <person name="Ni X.B."/>
            <person name="Tian J.H."/>
            <person name="Sheng Y."/>
            <person name="Liu T."/>
            <person name="Pan Y.S."/>
            <person name="Xia L.Y."/>
            <person name="Li J."/>
            <person name="Zhao F."/>
            <person name="Cao W.C."/>
        </authorList>
    </citation>
    <scope>NUCLEOTIDE SEQUENCE [LARGE SCALE GENOMIC DNA]</scope>
    <source>
        <strain evidence="2">HaeL-2018</strain>
    </source>
</reference>
<evidence type="ECO:0000256" key="1">
    <source>
        <dbReference type="SAM" id="MobiDB-lite"/>
    </source>
</evidence>
<keyword evidence="3" id="KW-1185">Reference proteome</keyword>
<sequence length="168" mass="17840">MLSGQPQHSHPCFVIPAPGRTLDARCSTALYGEAGVATAGAGWARLREAEAPAATDAKSRPGASATASAARDAATWEKPARRQTDAAPEPDGAHPDCSSAAPRSRQRAGGSCTRARGEVSEVICRCDAQLRHPREKRIHPLCHRGLCWETSTTIANFVVDVEFLQTAK</sequence>
<protein>
    <submittedName>
        <fullName evidence="2">Uncharacterized protein</fullName>
    </submittedName>
</protein>
<comment type="caution">
    <text evidence="2">The sequence shown here is derived from an EMBL/GenBank/DDBJ whole genome shotgun (WGS) entry which is preliminary data.</text>
</comment>
<evidence type="ECO:0000313" key="3">
    <source>
        <dbReference type="Proteomes" id="UP000821853"/>
    </source>
</evidence>
<evidence type="ECO:0000313" key="2">
    <source>
        <dbReference type="EMBL" id="KAH9376635.1"/>
    </source>
</evidence>
<feature type="region of interest" description="Disordered" evidence="1">
    <location>
        <begin position="52"/>
        <end position="112"/>
    </location>
</feature>
<dbReference type="AlphaFoldDB" id="A0A9J6GML6"/>
<feature type="compositionally biased region" description="Basic and acidic residues" evidence="1">
    <location>
        <begin position="74"/>
        <end position="84"/>
    </location>
</feature>
<organism evidence="2 3">
    <name type="scientific">Haemaphysalis longicornis</name>
    <name type="common">Bush tick</name>
    <dbReference type="NCBI Taxonomy" id="44386"/>
    <lineage>
        <taxon>Eukaryota</taxon>
        <taxon>Metazoa</taxon>
        <taxon>Ecdysozoa</taxon>
        <taxon>Arthropoda</taxon>
        <taxon>Chelicerata</taxon>
        <taxon>Arachnida</taxon>
        <taxon>Acari</taxon>
        <taxon>Parasitiformes</taxon>
        <taxon>Ixodida</taxon>
        <taxon>Ixodoidea</taxon>
        <taxon>Ixodidae</taxon>
        <taxon>Haemaphysalinae</taxon>
        <taxon>Haemaphysalis</taxon>
    </lineage>
</organism>
<dbReference type="VEuPathDB" id="VectorBase:HLOH_044621"/>
<name>A0A9J6GML6_HAELO</name>
<accession>A0A9J6GML6</accession>
<gene>
    <name evidence="2" type="ORF">HPB48_005846</name>
</gene>
<feature type="compositionally biased region" description="Low complexity" evidence="1">
    <location>
        <begin position="63"/>
        <end position="73"/>
    </location>
</feature>
<dbReference type="Proteomes" id="UP000821853">
    <property type="component" value="Unassembled WGS sequence"/>
</dbReference>
<dbReference type="EMBL" id="JABSTR010000008">
    <property type="protein sequence ID" value="KAH9376635.1"/>
    <property type="molecule type" value="Genomic_DNA"/>
</dbReference>